<evidence type="ECO:0000259" key="9">
    <source>
        <dbReference type="Pfam" id="PF19269"/>
    </source>
</evidence>
<accession>A0ABZ2J1A6</accession>
<keyword evidence="3 7" id="KW-0547">Nucleotide-binding</keyword>
<dbReference type="InterPro" id="IPR014729">
    <property type="entry name" value="Rossmann-like_a/b/a_fold"/>
</dbReference>
<comment type="subunit">
    <text evidence="7">Monomer.</text>
</comment>
<dbReference type="InterPro" id="IPR045462">
    <property type="entry name" value="aa-tRNA-synth_I_cd-bd"/>
</dbReference>
<feature type="short sequence motif" description="'KMSKS' region" evidence="7">
    <location>
        <begin position="247"/>
        <end position="251"/>
    </location>
</feature>
<feature type="domain" description="Aminoacyl-tRNA synthetase class I anticodon-binding" evidence="9">
    <location>
        <begin position="329"/>
        <end position="478"/>
    </location>
</feature>
<dbReference type="PANTHER" id="PTHR43311:SF2">
    <property type="entry name" value="GLUTAMATE--TRNA LIGASE, MITOCHONDRIAL-RELATED"/>
    <property type="match status" value="1"/>
</dbReference>
<dbReference type="PANTHER" id="PTHR43311">
    <property type="entry name" value="GLUTAMATE--TRNA LIGASE"/>
    <property type="match status" value="1"/>
</dbReference>
<proteinExistence type="inferred from homology"/>
<feature type="binding site" evidence="7">
    <location>
        <position position="135"/>
    </location>
    <ligand>
        <name>Zn(2+)</name>
        <dbReference type="ChEBI" id="CHEBI:29105"/>
    </ligand>
</feature>
<feature type="binding site" evidence="7">
    <location>
        <position position="250"/>
    </location>
    <ligand>
        <name>ATP</name>
        <dbReference type="ChEBI" id="CHEBI:30616"/>
    </ligand>
</feature>
<evidence type="ECO:0000256" key="3">
    <source>
        <dbReference type="ARBA" id="ARBA00022741"/>
    </source>
</evidence>
<gene>
    <name evidence="7 10" type="primary">gltX</name>
    <name evidence="10" type="ORF">V8247_05130</name>
</gene>
<feature type="binding site" evidence="7">
    <location>
        <position position="108"/>
    </location>
    <ligand>
        <name>Zn(2+)</name>
        <dbReference type="ChEBI" id="CHEBI:29105"/>
    </ligand>
</feature>
<evidence type="ECO:0000256" key="6">
    <source>
        <dbReference type="ARBA" id="ARBA00023146"/>
    </source>
</evidence>
<dbReference type="Pfam" id="PF19269">
    <property type="entry name" value="Anticodon_2"/>
    <property type="match status" value="1"/>
</dbReference>
<dbReference type="InterPro" id="IPR020058">
    <property type="entry name" value="Glu/Gln-tRNA-synth_Ib_cat-dom"/>
</dbReference>
<dbReference type="HAMAP" id="MF_00022">
    <property type="entry name" value="Glu_tRNA_synth_type1"/>
    <property type="match status" value="1"/>
</dbReference>
<protein>
    <recommendedName>
        <fullName evidence="7">Glutamate--tRNA ligase</fullName>
        <ecNumber evidence="7">6.1.1.17</ecNumber>
    </recommendedName>
    <alternativeName>
        <fullName evidence="7">Glutamyl-tRNA synthetase</fullName>
        <shortName evidence="7">GluRS</shortName>
    </alternativeName>
</protein>
<dbReference type="EC" id="6.1.1.17" evidence="7"/>
<dbReference type="CDD" id="cd00808">
    <property type="entry name" value="GluRS_core"/>
    <property type="match status" value="1"/>
</dbReference>
<dbReference type="Pfam" id="PF00749">
    <property type="entry name" value="tRNA-synt_1c"/>
    <property type="match status" value="1"/>
</dbReference>
<reference evidence="10 11" key="1">
    <citation type="submission" date="2024-03" db="EMBL/GenBank/DDBJ databases">
        <title>A Dehalogenimonas Isolated from Estuarine Sediments Dihaloeliminates Chlorinated Alkanes.</title>
        <authorList>
            <person name="Yang Y."/>
            <person name="Wang H."/>
        </authorList>
    </citation>
    <scope>NUCLEOTIDE SEQUENCE [LARGE SCALE GENOMIC DNA]</scope>
    <source>
        <strain evidence="10 11">W</strain>
    </source>
</reference>
<dbReference type="InterPro" id="IPR004527">
    <property type="entry name" value="Glu-tRNA-ligase_bac/mito"/>
</dbReference>
<keyword evidence="6 7" id="KW-0030">Aminoacyl-tRNA synthetase</keyword>
<keyword evidence="7" id="KW-0963">Cytoplasm</keyword>
<keyword evidence="7" id="KW-0862">Zinc</keyword>
<keyword evidence="11" id="KW-1185">Reference proteome</keyword>
<dbReference type="EMBL" id="CP146612">
    <property type="protein sequence ID" value="WWX24653.1"/>
    <property type="molecule type" value="Genomic_DNA"/>
</dbReference>
<dbReference type="Proteomes" id="UP001375370">
    <property type="component" value="Chromosome"/>
</dbReference>
<dbReference type="SUPFAM" id="SSF48163">
    <property type="entry name" value="An anticodon-binding domain of class I aminoacyl-tRNA synthetases"/>
    <property type="match status" value="1"/>
</dbReference>
<feature type="binding site" evidence="7">
    <location>
        <position position="110"/>
    </location>
    <ligand>
        <name>Zn(2+)</name>
        <dbReference type="ChEBI" id="CHEBI:29105"/>
    </ligand>
</feature>
<keyword evidence="5 7" id="KW-0648">Protein biosynthesis</keyword>
<dbReference type="SUPFAM" id="SSF52374">
    <property type="entry name" value="Nucleotidylyl transferase"/>
    <property type="match status" value="1"/>
</dbReference>
<dbReference type="InterPro" id="IPR008925">
    <property type="entry name" value="aa_tRNA-synth_I_cd-bd_sf"/>
</dbReference>
<dbReference type="InterPro" id="IPR033910">
    <property type="entry name" value="GluRS_core"/>
</dbReference>
<evidence type="ECO:0000313" key="11">
    <source>
        <dbReference type="Proteomes" id="UP001375370"/>
    </source>
</evidence>
<comment type="subcellular location">
    <subcellularLocation>
        <location evidence="7">Cytoplasm</location>
    </subcellularLocation>
</comment>
<sequence length="491" mass="55217">MNKQIRVRYAPSPTGYPHVGNIRAALFNWLFARHHGGSFLVRIEDTDRTRYVEGAVDAILDGLRWLGLNWDEGPIKGGDYGPYFQSERLGKYQAAAEKLIADGFAYRCICSSERLEELRAAQTAAKLPPGYDRHCRDRETITGEGLKSVVRFKVPLSGNTTFNDLIRGEVTFDNSLLDDFVLLKSDGFPTYHLANIVDDHEMKISHVIRGEEWLSSAPRHVMLYRALGYEPPLFAHLPMILGTDRSKLSKRHGAVSIIDYKEQGYLPETMLNFLTLLGWSLDDKTELMTIGQIIENFSIDRVSKTAAIFNVEKLDWMNGVYIRDLSLDEFTDRATPFLTSGIPEAGDFDRVYVKNALALVQERVKKLGELRDQPELTRFFFTDELAYLPADLIGKKMTAAPTLAALETSLARIEAMPEFTIDAMEISLRSLAEELELKPGQLFGSLRVAVTGQNVSPPLFETMAVLGRERTTKRLHAAVAKVRQLLEQAGL</sequence>
<dbReference type="Gene3D" id="3.40.50.620">
    <property type="entry name" value="HUPs"/>
    <property type="match status" value="1"/>
</dbReference>
<evidence type="ECO:0000256" key="4">
    <source>
        <dbReference type="ARBA" id="ARBA00022840"/>
    </source>
</evidence>
<feature type="short sequence motif" description="'HIGH' region" evidence="7">
    <location>
        <begin position="11"/>
        <end position="21"/>
    </location>
</feature>
<evidence type="ECO:0000259" key="8">
    <source>
        <dbReference type="Pfam" id="PF00749"/>
    </source>
</evidence>
<organism evidence="10 11">
    <name type="scientific">Candidatus Dehalogenimonas loeffleri</name>
    <dbReference type="NCBI Taxonomy" id="3127115"/>
    <lineage>
        <taxon>Bacteria</taxon>
        <taxon>Bacillati</taxon>
        <taxon>Chloroflexota</taxon>
        <taxon>Dehalococcoidia</taxon>
        <taxon>Dehalococcoidales</taxon>
        <taxon>Dehalococcoidaceae</taxon>
        <taxon>Dehalogenimonas</taxon>
    </lineage>
</organism>
<dbReference type="RefSeq" id="WP_338736766.1">
    <property type="nucleotide sequence ID" value="NZ_CP146612.1"/>
</dbReference>
<keyword evidence="7" id="KW-0479">Metal-binding</keyword>
<keyword evidence="2 7" id="KW-0436">Ligase</keyword>
<dbReference type="InterPro" id="IPR001412">
    <property type="entry name" value="aa-tRNA-synth_I_CS"/>
</dbReference>
<name>A0ABZ2J1A6_9CHLR</name>
<evidence type="ECO:0000256" key="1">
    <source>
        <dbReference type="ARBA" id="ARBA00007894"/>
    </source>
</evidence>
<dbReference type="GO" id="GO:0004818">
    <property type="term" value="F:glutamate-tRNA ligase activity"/>
    <property type="evidence" value="ECO:0007669"/>
    <property type="project" value="UniProtKB-EC"/>
</dbReference>
<dbReference type="NCBIfam" id="TIGR00464">
    <property type="entry name" value="gltX_bact"/>
    <property type="match status" value="1"/>
</dbReference>
<dbReference type="InterPro" id="IPR020751">
    <property type="entry name" value="aa-tRNA-synth_I_codon-bd_sub2"/>
</dbReference>
<feature type="domain" description="Glutamyl/glutaminyl-tRNA synthetase class Ib catalytic" evidence="8">
    <location>
        <begin position="4"/>
        <end position="316"/>
    </location>
</feature>
<evidence type="ECO:0000256" key="2">
    <source>
        <dbReference type="ARBA" id="ARBA00022598"/>
    </source>
</evidence>
<feature type="binding site" evidence="7">
    <location>
        <position position="137"/>
    </location>
    <ligand>
        <name>Zn(2+)</name>
        <dbReference type="ChEBI" id="CHEBI:29105"/>
    </ligand>
</feature>
<comment type="similarity">
    <text evidence="1 7">Belongs to the class-I aminoacyl-tRNA synthetase family. Glutamate--tRNA ligase type 1 subfamily.</text>
</comment>
<dbReference type="PRINTS" id="PR00987">
    <property type="entry name" value="TRNASYNTHGLU"/>
</dbReference>
<keyword evidence="4 7" id="KW-0067">ATP-binding</keyword>
<dbReference type="PROSITE" id="PS00178">
    <property type="entry name" value="AA_TRNA_LIGASE_I"/>
    <property type="match status" value="1"/>
</dbReference>
<evidence type="ECO:0000256" key="7">
    <source>
        <dbReference type="HAMAP-Rule" id="MF_00022"/>
    </source>
</evidence>
<comment type="function">
    <text evidence="7">Catalyzes the attachment of glutamate to tRNA(Glu) in a two-step reaction: glutamate is first activated by ATP to form Glu-AMP and then transferred to the acceptor end of tRNA(Glu).</text>
</comment>
<comment type="catalytic activity">
    <reaction evidence="7">
        <text>tRNA(Glu) + L-glutamate + ATP = L-glutamyl-tRNA(Glu) + AMP + diphosphate</text>
        <dbReference type="Rhea" id="RHEA:23540"/>
        <dbReference type="Rhea" id="RHEA-COMP:9663"/>
        <dbReference type="Rhea" id="RHEA-COMP:9680"/>
        <dbReference type="ChEBI" id="CHEBI:29985"/>
        <dbReference type="ChEBI" id="CHEBI:30616"/>
        <dbReference type="ChEBI" id="CHEBI:33019"/>
        <dbReference type="ChEBI" id="CHEBI:78442"/>
        <dbReference type="ChEBI" id="CHEBI:78520"/>
        <dbReference type="ChEBI" id="CHEBI:456215"/>
        <dbReference type="EC" id="6.1.1.17"/>
    </reaction>
</comment>
<comment type="cofactor">
    <cofactor evidence="7">
        <name>Zn(2+)</name>
        <dbReference type="ChEBI" id="CHEBI:29105"/>
    </cofactor>
    <text evidence="7">Binds 1 zinc ion per subunit.</text>
</comment>
<dbReference type="Gene3D" id="1.10.10.350">
    <property type="match status" value="1"/>
</dbReference>
<evidence type="ECO:0000256" key="5">
    <source>
        <dbReference type="ARBA" id="ARBA00022917"/>
    </source>
</evidence>
<dbReference type="InterPro" id="IPR049940">
    <property type="entry name" value="GluQ/Sye"/>
</dbReference>
<dbReference type="InterPro" id="IPR000924">
    <property type="entry name" value="Glu/Gln-tRNA-synth"/>
</dbReference>
<evidence type="ECO:0000313" key="10">
    <source>
        <dbReference type="EMBL" id="WWX24653.1"/>
    </source>
</evidence>